<comment type="catalytic activity">
    <reaction evidence="7">
        <text>L-threonyl-[protein] + ATP = O-phospho-L-threonyl-[protein] + ADP + H(+)</text>
        <dbReference type="Rhea" id="RHEA:46608"/>
        <dbReference type="Rhea" id="RHEA-COMP:11060"/>
        <dbReference type="Rhea" id="RHEA-COMP:11605"/>
        <dbReference type="ChEBI" id="CHEBI:15378"/>
        <dbReference type="ChEBI" id="CHEBI:30013"/>
        <dbReference type="ChEBI" id="CHEBI:30616"/>
        <dbReference type="ChEBI" id="CHEBI:61977"/>
        <dbReference type="ChEBI" id="CHEBI:456216"/>
        <dbReference type="EC" id="2.7.11.1"/>
    </reaction>
</comment>
<comment type="catalytic activity">
    <reaction evidence="8">
        <text>L-seryl-[protein] + ATP = O-phospho-L-seryl-[protein] + ADP + H(+)</text>
        <dbReference type="Rhea" id="RHEA:17989"/>
        <dbReference type="Rhea" id="RHEA-COMP:9863"/>
        <dbReference type="Rhea" id="RHEA-COMP:11604"/>
        <dbReference type="ChEBI" id="CHEBI:15378"/>
        <dbReference type="ChEBI" id="CHEBI:29999"/>
        <dbReference type="ChEBI" id="CHEBI:30616"/>
        <dbReference type="ChEBI" id="CHEBI:83421"/>
        <dbReference type="ChEBI" id="CHEBI:456216"/>
        <dbReference type="EC" id="2.7.11.1"/>
    </reaction>
</comment>
<evidence type="ECO:0000256" key="3">
    <source>
        <dbReference type="ARBA" id="ARBA00022679"/>
    </source>
</evidence>
<reference evidence="11" key="1">
    <citation type="submission" date="2017-10" db="EMBL/GenBank/DDBJ databases">
        <title>Draft genome sequence of the planktic cyanobacteria Tychonema bourrellyi isolated from alpine lentic freshwater.</title>
        <authorList>
            <person name="Tett A."/>
            <person name="Armanini F."/>
            <person name="Asnicar F."/>
            <person name="Boscaini A."/>
            <person name="Pasolli E."/>
            <person name="Zolfo M."/>
            <person name="Donati C."/>
            <person name="Salmaso N."/>
            <person name="Segata N."/>
        </authorList>
    </citation>
    <scope>NUCLEOTIDE SEQUENCE</scope>
    <source>
        <strain evidence="11">FEM_GT703</strain>
    </source>
</reference>
<dbReference type="InterPro" id="IPR017441">
    <property type="entry name" value="Protein_kinase_ATP_BS"/>
</dbReference>
<feature type="binding site" evidence="9">
    <location>
        <position position="47"/>
    </location>
    <ligand>
        <name>ATP</name>
        <dbReference type="ChEBI" id="CHEBI:30616"/>
    </ligand>
</feature>
<dbReference type="SUPFAM" id="SSF56112">
    <property type="entry name" value="Protein kinase-like (PK-like)"/>
    <property type="match status" value="1"/>
</dbReference>
<evidence type="ECO:0000256" key="6">
    <source>
        <dbReference type="ARBA" id="ARBA00022840"/>
    </source>
</evidence>
<evidence type="ECO:0000256" key="1">
    <source>
        <dbReference type="ARBA" id="ARBA00012513"/>
    </source>
</evidence>
<dbReference type="Proteomes" id="UP000226442">
    <property type="component" value="Unassembled WGS sequence"/>
</dbReference>
<dbReference type="PROSITE" id="PS50011">
    <property type="entry name" value="PROTEIN_KINASE_DOM"/>
    <property type="match status" value="1"/>
</dbReference>
<keyword evidence="5 11" id="KW-0418">Kinase</keyword>
<dbReference type="GO" id="GO:0004674">
    <property type="term" value="F:protein serine/threonine kinase activity"/>
    <property type="evidence" value="ECO:0007669"/>
    <property type="project" value="UniProtKB-KW"/>
</dbReference>
<sequence>MSNSSPVTPGSTLEKRYRILRELGRGGFGRTYLAEDINRYNEHCVLKEFSPVVHSPKAAELFDRESSILYSLQHPQIPRFRELLRTDIGGSQALFLVQDYIKGQNYEEILISRQKQGKNFNEAEVTQLLFQLLPVLEYIHSKNLIHRDISPDNIIQHDADKLPFLIDFGSVKQIAATALFQSKGQSDTAIGKQGYSPTEQMRQGKVSPASDLYALAVTALVLLTGKKPDKLYDVNQRTWDWRSHITVSQNLATVLDRMLADNSGDRYQSAKAVREALKDPKLSQIGSIISQMVTINFVGRPFKNITQTVTNNHTPVNPNPQIVKNINIFKLIPWKAVASLSVVLLPGMLAFSVVKSGFTLPKLPEFPKFPELPQFSNTSLDAEIARQEKIGKRRKNLNIEQDIFYNQVDELFYNKYPELQGRTLTDKPEDAEIRQKWYEVAENFLDKLEKGGQL</sequence>
<gene>
    <name evidence="11" type="ORF">CP500_003555</name>
</gene>
<keyword evidence="2 11" id="KW-0723">Serine/threonine-protein kinase</keyword>
<evidence type="ECO:0000256" key="4">
    <source>
        <dbReference type="ARBA" id="ARBA00022741"/>
    </source>
</evidence>
<dbReference type="AlphaFoldDB" id="A0A2G4F519"/>
<accession>A0A2G4F519</accession>
<evidence type="ECO:0000256" key="2">
    <source>
        <dbReference type="ARBA" id="ARBA00022527"/>
    </source>
</evidence>
<feature type="domain" description="Protein kinase" evidence="10">
    <location>
        <begin position="17"/>
        <end position="282"/>
    </location>
</feature>
<dbReference type="InterPro" id="IPR000719">
    <property type="entry name" value="Prot_kinase_dom"/>
</dbReference>
<dbReference type="RefSeq" id="WP_096832191.1">
    <property type="nucleotide sequence ID" value="NZ_NXIB02000012.1"/>
</dbReference>
<dbReference type="InterPro" id="IPR011009">
    <property type="entry name" value="Kinase-like_dom_sf"/>
</dbReference>
<evidence type="ECO:0000256" key="5">
    <source>
        <dbReference type="ARBA" id="ARBA00022777"/>
    </source>
</evidence>
<dbReference type="EC" id="2.7.11.1" evidence="1"/>
<proteinExistence type="predicted"/>
<dbReference type="Gene3D" id="1.10.510.10">
    <property type="entry name" value="Transferase(Phosphotransferase) domain 1"/>
    <property type="match status" value="1"/>
</dbReference>
<comment type="caution">
    <text evidence="11">The sequence shown here is derived from an EMBL/GenBank/DDBJ whole genome shotgun (WGS) entry which is preliminary data.</text>
</comment>
<evidence type="ECO:0000256" key="9">
    <source>
        <dbReference type="PROSITE-ProRule" id="PRU10141"/>
    </source>
</evidence>
<keyword evidence="4 9" id="KW-0547">Nucleotide-binding</keyword>
<name>A0A2G4F519_9CYAN</name>
<dbReference type="OrthoDB" id="507628at2"/>
<keyword evidence="12" id="KW-1185">Reference proteome</keyword>
<dbReference type="GO" id="GO:0005524">
    <property type="term" value="F:ATP binding"/>
    <property type="evidence" value="ECO:0007669"/>
    <property type="project" value="UniProtKB-UniRule"/>
</dbReference>
<evidence type="ECO:0000256" key="7">
    <source>
        <dbReference type="ARBA" id="ARBA00047899"/>
    </source>
</evidence>
<evidence type="ECO:0000259" key="10">
    <source>
        <dbReference type="PROSITE" id="PS50011"/>
    </source>
</evidence>
<protein>
    <recommendedName>
        <fullName evidence="1">non-specific serine/threonine protein kinase</fullName>
        <ecNumber evidence="1">2.7.11.1</ecNumber>
    </recommendedName>
</protein>
<keyword evidence="6 9" id="KW-0067">ATP-binding</keyword>
<dbReference type="PANTHER" id="PTHR24363">
    <property type="entry name" value="SERINE/THREONINE PROTEIN KINASE"/>
    <property type="match status" value="1"/>
</dbReference>
<dbReference type="CDD" id="cd14014">
    <property type="entry name" value="STKc_PknB_like"/>
    <property type="match status" value="1"/>
</dbReference>
<evidence type="ECO:0000313" key="12">
    <source>
        <dbReference type="Proteomes" id="UP000226442"/>
    </source>
</evidence>
<dbReference type="Gene3D" id="3.30.200.20">
    <property type="entry name" value="Phosphorylase Kinase, domain 1"/>
    <property type="match status" value="1"/>
</dbReference>
<dbReference type="PANTHER" id="PTHR24363:SF0">
    <property type="entry name" value="SERINE_THREONINE KINASE LIKE DOMAIN CONTAINING 1"/>
    <property type="match status" value="1"/>
</dbReference>
<dbReference type="EMBL" id="NXIB02000012">
    <property type="protein sequence ID" value="PHX56811.1"/>
    <property type="molecule type" value="Genomic_DNA"/>
</dbReference>
<evidence type="ECO:0000256" key="8">
    <source>
        <dbReference type="ARBA" id="ARBA00048679"/>
    </source>
</evidence>
<dbReference type="Pfam" id="PF00069">
    <property type="entry name" value="Pkinase"/>
    <property type="match status" value="1"/>
</dbReference>
<keyword evidence="3" id="KW-0808">Transferase</keyword>
<organism evidence="11 12">
    <name type="scientific">Tychonema bourrellyi FEM_GT703</name>
    <dbReference type="NCBI Taxonomy" id="2040638"/>
    <lineage>
        <taxon>Bacteria</taxon>
        <taxon>Bacillati</taxon>
        <taxon>Cyanobacteriota</taxon>
        <taxon>Cyanophyceae</taxon>
        <taxon>Oscillatoriophycideae</taxon>
        <taxon>Oscillatoriales</taxon>
        <taxon>Microcoleaceae</taxon>
        <taxon>Tychonema</taxon>
    </lineage>
</organism>
<evidence type="ECO:0000313" key="11">
    <source>
        <dbReference type="EMBL" id="PHX56811.1"/>
    </source>
</evidence>
<dbReference type="PROSITE" id="PS00107">
    <property type="entry name" value="PROTEIN_KINASE_ATP"/>
    <property type="match status" value="1"/>
</dbReference>